<dbReference type="Gene3D" id="3.30.9.100">
    <property type="match status" value="1"/>
</dbReference>
<dbReference type="PANTHER" id="PTHR43747:SF5">
    <property type="entry name" value="FAD-BINDING DOMAIN-CONTAINING PROTEIN"/>
    <property type="match status" value="1"/>
</dbReference>
<comment type="similarity">
    <text evidence="3">Belongs to the flavin-dependent halogenase family. Bacterial tryptophan halogenase subfamily.</text>
</comment>
<dbReference type="Pfam" id="PF04820">
    <property type="entry name" value="Trp_halogenase"/>
    <property type="match status" value="2"/>
</dbReference>
<dbReference type="AlphaFoldDB" id="A0A7X6L1Z1"/>
<dbReference type="GO" id="GO:0004497">
    <property type="term" value="F:monooxygenase activity"/>
    <property type="evidence" value="ECO:0007669"/>
    <property type="project" value="UniProtKB-KW"/>
</dbReference>
<dbReference type="InterPro" id="IPR006905">
    <property type="entry name" value="Flavin_halogenase"/>
</dbReference>
<dbReference type="RefSeq" id="WP_062970138.1">
    <property type="nucleotide sequence ID" value="NZ_JAAXOS010000003.1"/>
</dbReference>
<keyword evidence="1" id="KW-0560">Oxidoreductase</keyword>
<evidence type="ECO:0000313" key="4">
    <source>
        <dbReference type="EMBL" id="NKY26222.1"/>
    </source>
</evidence>
<accession>A0A7X6L1Z1</accession>
<name>A0A7X6L1Z1_9NOCA</name>
<gene>
    <name evidence="4" type="ORF">HGB38_08330</name>
</gene>
<evidence type="ECO:0000256" key="3">
    <source>
        <dbReference type="ARBA" id="ARBA00038396"/>
    </source>
</evidence>
<evidence type="ECO:0000313" key="5">
    <source>
        <dbReference type="Proteomes" id="UP000540698"/>
    </source>
</evidence>
<dbReference type="Proteomes" id="UP000540698">
    <property type="component" value="Unassembled WGS sequence"/>
</dbReference>
<evidence type="ECO:0000256" key="2">
    <source>
        <dbReference type="ARBA" id="ARBA00023033"/>
    </source>
</evidence>
<dbReference type="SUPFAM" id="SSF51905">
    <property type="entry name" value="FAD/NAD(P)-binding domain"/>
    <property type="match status" value="1"/>
</dbReference>
<keyword evidence="2" id="KW-0503">Monooxygenase</keyword>
<dbReference type="EMBL" id="JAAXOS010000003">
    <property type="protein sequence ID" value="NKY26222.1"/>
    <property type="molecule type" value="Genomic_DNA"/>
</dbReference>
<dbReference type="PANTHER" id="PTHR43747">
    <property type="entry name" value="FAD-BINDING PROTEIN"/>
    <property type="match status" value="1"/>
</dbReference>
<dbReference type="InterPro" id="IPR036188">
    <property type="entry name" value="FAD/NAD-bd_sf"/>
</dbReference>
<proteinExistence type="inferred from homology"/>
<dbReference type="InterPro" id="IPR050816">
    <property type="entry name" value="Flavin-dep_Halogenase_NPB"/>
</dbReference>
<sequence>MDNPHVLVIGGGPAGSTTAALLAKSGVRVTLLERDKFPRYHIGESLLASVLSTLRLSGAYDAVAAHGFQVKRGGHFQWQNDNWLLDWSKLVDAEAWSWQVERDVFDELLLRNAAEQGAEVIERATVTNVLFEGERPTAVEWTVDGDDRIHTTGIDFLVDASGRAGVLAKHQVVERQQHPAFRNVAVWSYWEGAHLHPDSPEGAINVVSTPEGGWFWNIPLSDGRHSVGYVVSARTAAPKLREQGREAYYLETIGDSAAMGKLLAGARQVAGVKAEQDYSYTSDRFSGPGWVVVGDAACFLDPLLSSGVHLATYSGLVAAAAIATVARGELGESEALAFYEHAYRRAYTRFLVLVSRMYEQYVGSEEYFAHAGTLTTGHSGDTKQAQFTEIMAGLTDMDESSGAQQRTATETIISAAEHLHAESANLEYMGHLDMSVVWDHWRDPLADTTTGELRITTEPVLGLTDRPRTDEEIEAVARPVLPPTTAGAPIL</sequence>
<reference evidence="4 5" key="1">
    <citation type="submission" date="2020-04" db="EMBL/GenBank/DDBJ databases">
        <title>MicrobeNet Type strains.</title>
        <authorList>
            <person name="Nicholson A.C."/>
        </authorList>
    </citation>
    <scope>NUCLEOTIDE SEQUENCE [LARGE SCALE GENOMIC DNA]</scope>
    <source>
        <strain evidence="4 5">DSM 44956</strain>
    </source>
</reference>
<evidence type="ECO:0000256" key="1">
    <source>
        <dbReference type="ARBA" id="ARBA00023002"/>
    </source>
</evidence>
<protein>
    <submittedName>
        <fullName evidence="4">NAD(P)/FAD-dependent oxidoreductase</fullName>
    </submittedName>
</protein>
<organism evidence="4 5">
    <name type="scientific">Nocardia gamkensis</name>
    <dbReference type="NCBI Taxonomy" id="352869"/>
    <lineage>
        <taxon>Bacteria</taxon>
        <taxon>Bacillati</taxon>
        <taxon>Actinomycetota</taxon>
        <taxon>Actinomycetes</taxon>
        <taxon>Mycobacteriales</taxon>
        <taxon>Nocardiaceae</taxon>
        <taxon>Nocardia</taxon>
    </lineage>
</organism>
<dbReference type="Gene3D" id="3.50.50.60">
    <property type="entry name" value="FAD/NAD(P)-binding domain"/>
    <property type="match status" value="1"/>
</dbReference>
<comment type="caution">
    <text evidence="4">The sequence shown here is derived from an EMBL/GenBank/DDBJ whole genome shotgun (WGS) entry which is preliminary data.</text>
</comment>
<keyword evidence="5" id="KW-1185">Reference proteome</keyword>